<evidence type="ECO:0000256" key="1">
    <source>
        <dbReference type="SAM" id="MobiDB-lite"/>
    </source>
</evidence>
<dbReference type="VEuPathDB" id="TriTrypDB:TM35_000181500"/>
<keyword evidence="3" id="KW-1185">Reference proteome</keyword>
<reference evidence="2 3" key="1">
    <citation type="submission" date="2017-03" db="EMBL/GenBank/DDBJ databases">
        <title>An alternative strategy for trypanosome survival in the mammalian bloodstream revealed through genome and transcriptome analysis of the ubiquitous bovine parasite Trypanosoma (Megatrypanum) theileri.</title>
        <authorList>
            <person name="Kelly S."/>
            <person name="Ivens A."/>
            <person name="Mott A."/>
            <person name="O'Neill E."/>
            <person name="Emms D."/>
            <person name="Macleod O."/>
            <person name="Voorheis P."/>
            <person name="Matthews J."/>
            <person name="Matthews K."/>
            <person name="Carrington M."/>
        </authorList>
    </citation>
    <scope>NUCLEOTIDE SEQUENCE [LARGE SCALE GENOMIC DNA]</scope>
    <source>
        <strain evidence="2">Edinburgh</strain>
    </source>
</reference>
<name>A0A1X0NUD4_9TRYP</name>
<protein>
    <submittedName>
        <fullName evidence="2">Uncharacterized protein</fullName>
    </submittedName>
</protein>
<gene>
    <name evidence="2" type="ORF">TM35_000181500</name>
</gene>
<feature type="non-terminal residue" evidence="2">
    <location>
        <position position="102"/>
    </location>
</feature>
<feature type="region of interest" description="Disordered" evidence="1">
    <location>
        <begin position="46"/>
        <end position="70"/>
    </location>
</feature>
<proteinExistence type="predicted"/>
<organism evidence="2 3">
    <name type="scientific">Trypanosoma theileri</name>
    <dbReference type="NCBI Taxonomy" id="67003"/>
    <lineage>
        <taxon>Eukaryota</taxon>
        <taxon>Discoba</taxon>
        <taxon>Euglenozoa</taxon>
        <taxon>Kinetoplastea</taxon>
        <taxon>Metakinetoplastina</taxon>
        <taxon>Trypanosomatida</taxon>
        <taxon>Trypanosomatidae</taxon>
        <taxon>Trypanosoma</taxon>
    </lineage>
</organism>
<dbReference type="Proteomes" id="UP000192257">
    <property type="component" value="Unassembled WGS sequence"/>
</dbReference>
<dbReference type="RefSeq" id="XP_028882159.1">
    <property type="nucleotide sequence ID" value="XM_029026463.1"/>
</dbReference>
<dbReference type="AlphaFoldDB" id="A0A1X0NUD4"/>
<comment type="caution">
    <text evidence="2">The sequence shown here is derived from an EMBL/GenBank/DDBJ whole genome shotgun (WGS) entry which is preliminary data.</text>
</comment>
<evidence type="ECO:0000313" key="2">
    <source>
        <dbReference type="EMBL" id="ORC88093.1"/>
    </source>
</evidence>
<dbReference type="GeneID" id="39986243"/>
<sequence length="102" mass="11033">MKVPEEREMDAVELDDVSTKTAVFNEDGANTVNLTAVAEEPLGGELGDDVAERQSSAMKEPAKLRHKRSKSTSLVHATSFGSVPDLETVEIEEGDVVLPDKH</sequence>
<accession>A0A1X0NUD4</accession>
<dbReference type="EMBL" id="NBCO01000018">
    <property type="protein sequence ID" value="ORC88093.1"/>
    <property type="molecule type" value="Genomic_DNA"/>
</dbReference>
<evidence type="ECO:0000313" key="3">
    <source>
        <dbReference type="Proteomes" id="UP000192257"/>
    </source>
</evidence>